<dbReference type="InterPro" id="IPR027417">
    <property type="entry name" value="P-loop_NTPase"/>
</dbReference>
<evidence type="ECO:0000256" key="2">
    <source>
        <dbReference type="ARBA" id="ARBA00023125"/>
    </source>
</evidence>
<comment type="caution">
    <text evidence="6">The sequence shown here is derived from an EMBL/GenBank/DDBJ whole genome shotgun (WGS) entry which is preliminary data.</text>
</comment>
<sequence length="1065" mass="121545">MPKLPAHVLLWSAEHQLYLLDTPNHPSQLIIPENEEAWRAWLMTHSSFSFQGQHGHLNVLKEFRARGTGYWYAYRTSSGRNRKRYLGTSTTLTLERLEEIAQALQESEQRPLPPPTHTSSPLPYLQSQSAEKDVPFSQGEQGRIDTEARVMMAITRLAPPRLPATLVNRERLLSILESALTRPLTILSASAGWGKTTLLSTWAHSHQEAVAWLSLEPLDNDPMRFWISIIAALRRCRPEIGARALALLHGPESLSLSVTTLLNELADQHAETTSPILLILDDYHVIDESMIHASLTFWLEHLPPYVHLLLASRIDPDLPLARLRVRGHLEEIRDTDLRFTREETHSFLTQRVGLILSEADIALLETRTEGWIAGLQLAALVLKKSPDPSVYVRTLSGSQRFLLDYLREEILASLPAELQDFLLQTSWLNPLSASLCDAVRGKEESARLLEQVERANLFLQPLDEHRQWYRYHALWAQAMQHEAHLRLGAAELRSLRSKASAWYEHQHMLPEAIEAALECDEFARAATLIGQFLVPNTFRNEYHLLRSWLRRMPEKVLQAQPDLCFQHALALMFTTDRRSLGLWVRVESLLQWAERGFEASRQWEQLGEALQLHTDLAFFQDDAERLLALGHQAQSLLTERSFMYPDHLLLKGFEALLGGEVSLAWQCFLEASRRFRSLNSLASAFAASLWLGRVCLERGELRRAEYYIHQALTHLDEDQEVSRQQLLLETGSTEPFFSSWAYHCLAQLSYERNELSNTQRYLSAALALRDKPEAEIHVLASGALIQARLLQACGETTQALDLLLRWETHTRFPWSLRAIRTCRARLQLAHRDLSAVEQWAQEKEHTFDPRTLNQEQGLPLLQQQEEALLLARLHLAQQKGETVLNELIPWKEQARAQGRRRSVLEIQLLEALAHVACHKPVQAKGSLTEALRLAQPENFQRVFLDEGPAMHSLLKTVLPELREASLIAFVRTLLRAFVQEPGTRSAEETAPLRGESLSLEPLSDQEQRVFHLLVAGRSNPEIARELVISVNTVKTHVQNLYRKLGVRNRIEASEVARRWSLLSSS</sequence>
<dbReference type="InterPro" id="IPR016032">
    <property type="entry name" value="Sig_transdc_resp-reg_C-effctor"/>
</dbReference>
<dbReference type="SUPFAM" id="SSF52540">
    <property type="entry name" value="P-loop containing nucleoside triphosphate hydrolases"/>
    <property type="match status" value="1"/>
</dbReference>
<dbReference type="SMART" id="SM00421">
    <property type="entry name" value="HTH_LUXR"/>
    <property type="match status" value="1"/>
</dbReference>
<dbReference type="InterPro" id="IPR041664">
    <property type="entry name" value="AAA_16"/>
</dbReference>
<keyword evidence="1" id="KW-0805">Transcription regulation</keyword>
<dbReference type="EMBL" id="BNJF01000009">
    <property type="protein sequence ID" value="GHO50764.1"/>
    <property type="molecule type" value="Genomic_DNA"/>
</dbReference>
<evidence type="ECO:0000313" key="6">
    <source>
        <dbReference type="EMBL" id="GHO50764.1"/>
    </source>
</evidence>
<dbReference type="PRINTS" id="PR00038">
    <property type="entry name" value="HTHLUXR"/>
</dbReference>
<dbReference type="InterPro" id="IPR000792">
    <property type="entry name" value="Tscrpt_reg_LuxR_C"/>
</dbReference>
<dbReference type="PANTHER" id="PTHR44688">
    <property type="entry name" value="DNA-BINDING TRANSCRIPTIONAL ACTIVATOR DEVR_DOSR"/>
    <property type="match status" value="1"/>
</dbReference>
<keyword evidence="2" id="KW-0238">DNA-binding</keyword>
<dbReference type="Gene3D" id="1.10.10.10">
    <property type="entry name" value="Winged helix-like DNA-binding domain superfamily/Winged helix DNA-binding domain"/>
    <property type="match status" value="1"/>
</dbReference>
<dbReference type="PROSITE" id="PS50043">
    <property type="entry name" value="HTH_LUXR_2"/>
    <property type="match status" value="1"/>
</dbReference>
<dbReference type="SUPFAM" id="SSF46894">
    <property type="entry name" value="C-terminal effector domain of the bipartite response regulators"/>
    <property type="match status" value="1"/>
</dbReference>
<evidence type="ECO:0000313" key="7">
    <source>
        <dbReference type="Proteomes" id="UP000612362"/>
    </source>
</evidence>
<feature type="region of interest" description="Disordered" evidence="4">
    <location>
        <begin position="105"/>
        <end position="141"/>
    </location>
</feature>
<dbReference type="Pfam" id="PF25873">
    <property type="entry name" value="WHD_MalT"/>
    <property type="match status" value="1"/>
</dbReference>
<keyword evidence="3" id="KW-0804">Transcription</keyword>
<organism evidence="6 7">
    <name type="scientific">Ktedonospora formicarum</name>
    <dbReference type="NCBI Taxonomy" id="2778364"/>
    <lineage>
        <taxon>Bacteria</taxon>
        <taxon>Bacillati</taxon>
        <taxon>Chloroflexota</taxon>
        <taxon>Ktedonobacteria</taxon>
        <taxon>Ktedonobacterales</taxon>
        <taxon>Ktedonobacteraceae</taxon>
        <taxon>Ktedonospora</taxon>
    </lineage>
</organism>
<dbReference type="Pfam" id="PF00196">
    <property type="entry name" value="GerE"/>
    <property type="match status" value="1"/>
</dbReference>
<dbReference type="GO" id="GO:0006355">
    <property type="term" value="P:regulation of DNA-templated transcription"/>
    <property type="evidence" value="ECO:0007669"/>
    <property type="project" value="InterPro"/>
</dbReference>
<evidence type="ECO:0000259" key="5">
    <source>
        <dbReference type="PROSITE" id="PS50043"/>
    </source>
</evidence>
<keyword evidence="7" id="KW-1185">Reference proteome</keyword>
<dbReference type="AlphaFoldDB" id="A0A8J3IF35"/>
<dbReference type="Proteomes" id="UP000612362">
    <property type="component" value="Unassembled WGS sequence"/>
</dbReference>
<dbReference type="InterPro" id="IPR059106">
    <property type="entry name" value="WHD_MalT"/>
</dbReference>
<evidence type="ECO:0000256" key="1">
    <source>
        <dbReference type="ARBA" id="ARBA00023015"/>
    </source>
</evidence>
<dbReference type="Pfam" id="PF17874">
    <property type="entry name" value="TPR_MalT"/>
    <property type="match status" value="1"/>
</dbReference>
<dbReference type="CDD" id="cd06170">
    <property type="entry name" value="LuxR_C_like"/>
    <property type="match status" value="1"/>
</dbReference>
<feature type="domain" description="HTH luxR-type" evidence="5">
    <location>
        <begin position="995"/>
        <end position="1060"/>
    </location>
</feature>
<dbReference type="InterPro" id="IPR011990">
    <property type="entry name" value="TPR-like_helical_dom_sf"/>
</dbReference>
<dbReference type="GO" id="GO:0003677">
    <property type="term" value="F:DNA binding"/>
    <property type="evidence" value="ECO:0007669"/>
    <property type="project" value="UniProtKB-KW"/>
</dbReference>
<dbReference type="InterPro" id="IPR036388">
    <property type="entry name" value="WH-like_DNA-bd_sf"/>
</dbReference>
<dbReference type="Pfam" id="PF13191">
    <property type="entry name" value="AAA_16"/>
    <property type="match status" value="1"/>
</dbReference>
<evidence type="ECO:0000256" key="4">
    <source>
        <dbReference type="SAM" id="MobiDB-lite"/>
    </source>
</evidence>
<dbReference type="Gene3D" id="3.40.50.300">
    <property type="entry name" value="P-loop containing nucleotide triphosphate hydrolases"/>
    <property type="match status" value="1"/>
</dbReference>
<dbReference type="SUPFAM" id="SSF48452">
    <property type="entry name" value="TPR-like"/>
    <property type="match status" value="1"/>
</dbReference>
<proteinExistence type="predicted"/>
<protein>
    <submittedName>
        <fullName evidence="6">LuxR family transcriptional regulator</fullName>
    </submittedName>
</protein>
<name>A0A8J3IF35_9CHLR</name>
<dbReference type="PANTHER" id="PTHR44688:SF16">
    <property type="entry name" value="DNA-BINDING TRANSCRIPTIONAL ACTIVATOR DEVR_DOSR"/>
    <property type="match status" value="1"/>
</dbReference>
<accession>A0A8J3IF35</accession>
<dbReference type="InterPro" id="IPR041617">
    <property type="entry name" value="TPR_MalT"/>
</dbReference>
<dbReference type="Gene3D" id="1.25.40.10">
    <property type="entry name" value="Tetratricopeptide repeat domain"/>
    <property type="match status" value="1"/>
</dbReference>
<gene>
    <name evidence="6" type="ORF">KSX_89270</name>
</gene>
<reference evidence="6" key="1">
    <citation type="submission" date="2020-10" db="EMBL/GenBank/DDBJ databases">
        <title>Taxonomic study of unclassified bacteria belonging to the class Ktedonobacteria.</title>
        <authorList>
            <person name="Yabe S."/>
            <person name="Wang C.M."/>
            <person name="Zheng Y."/>
            <person name="Sakai Y."/>
            <person name="Cavaletti L."/>
            <person name="Monciardini P."/>
            <person name="Donadio S."/>
        </authorList>
    </citation>
    <scope>NUCLEOTIDE SEQUENCE</scope>
    <source>
        <strain evidence="6">SOSP1-1</strain>
    </source>
</reference>
<dbReference type="PROSITE" id="PS00622">
    <property type="entry name" value="HTH_LUXR_1"/>
    <property type="match status" value="1"/>
</dbReference>
<evidence type="ECO:0000256" key="3">
    <source>
        <dbReference type="ARBA" id="ARBA00023163"/>
    </source>
</evidence>
<dbReference type="RefSeq" id="WP_220199729.1">
    <property type="nucleotide sequence ID" value="NZ_BNJF01000009.1"/>
</dbReference>